<dbReference type="InterPro" id="IPR049941">
    <property type="entry name" value="LPLAT_7/PORCN-like"/>
</dbReference>
<dbReference type="GO" id="GO:0009786">
    <property type="term" value="P:regulation of asymmetric cell division"/>
    <property type="evidence" value="ECO:0007669"/>
    <property type="project" value="EnsemblMetazoa"/>
</dbReference>
<evidence type="ECO:0000256" key="2">
    <source>
        <dbReference type="ARBA" id="ARBA00022679"/>
    </source>
</evidence>
<dbReference type="RefSeq" id="XP_003118416.2">
    <property type="nucleotide sequence ID" value="XM_003118368.2"/>
</dbReference>
<evidence type="ECO:0000313" key="13">
    <source>
        <dbReference type="EMBL" id="KAF1748086.1"/>
    </source>
</evidence>
<dbReference type="GO" id="GO:1990698">
    <property type="term" value="F:palmitoleoyltransferase activity"/>
    <property type="evidence" value="ECO:0007669"/>
    <property type="project" value="UniProtKB-EC"/>
</dbReference>
<sequence length="465" mass="54096">MQLLHQDHIHQKTMSHHELQTMDHLHDPDLDEFDPFDEDSGIRCTTQVANAMFVTVSKIAMLVLIFRLLKHLQIPIKLRIFLHVAVATATIAWFSPKKILSLFIFHLFSLISLACCVNKVNGYKVLAFNILILIAFQNICRHAKSEEYFLTIRGILMMHIMRLTTVAFTRAESTIKRMSFDQFAIYLEYIYYPPFIVFGPYTTFEQFVKMRDGKRTRFEDELGLIVRAIPVLFFGVTLAIISSCHFEFFEPSSQFTEDVLTAMSFRFSHYFVCLTTQAFVIFLGSNVCISNPLNVEFARSPVQIVVEWNKPFHTFLHEYVFKRRFFNSTAYNVLLTFTVSSLLHGRDYQMTITLLALGFIAYSETVFRKRLAARYSMCVAAKPCPVRANRLICKHQYTTFSKRTLLVNLFFMLLSMYHLVFTGMTFTDDYSATGYPFSHAWIIWGTHYYSSFIISIVFIVLSKVM</sequence>
<evidence type="ECO:0000256" key="11">
    <source>
        <dbReference type="ARBA" id="ARBA00047978"/>
    </source>
</evidence>
<dbReference type="Pfam" id="PF03062">
    <property type="entry name" value="MBOAT"/>
    <property type="match status" value="1"/>
</dbReference>
<keyword evidence="7" id="KW-0012">Acyltransferase</keyword>
<comment type="caution">
    <text evidence="13">The sequence shown here is derived from an EMBL/GenBank/DDBJ whole genome shotgun (WGS) entry which is preliminary data.</text>
</comment>
<reference evidence="13 14" key="1">
    <citation type="submission" date="2019-12" db="EMBL/GenBank/DDBJ databases">
        <title>Chromosome-level assembly of the Caenorhabditis remanei genome.</title>
        <authorList>
            <person name="Teterina A.A."/>
            <person name="Willis J.H."/>
            <person name="Phillips P.C."/>
        </authorList>
    </citation>
    <scope>NUCLEOTIDE SEQUENCE [LARGE SCALE GENOMIC DNA]</scope>
    <source>
        <strain evidence="13 14">PX506</strain>
        <tissue evidence="13">Whole organism</tissue>
    </source>
</reference>
<feature type="transmembrane region" description="Helical" evidence="12">
    <location>
        <begin position="441"/>
        <end position="461"/>
    </location>
</feature>
<dbReference type="GO" id="GO:0005783">
    <property type="term" value="C:endoplasmic reticulum"/>
    <property type="evidence" value="ECO:0007669"/>
    <property type="project" value="TreeGrafter"/>
</dbReference>
<feature type="transmembrane region" description="Helical" evidence="12">
    <location>
        <begin position="48"/>
        <end position="69"/>
    </location>
</feature>
<feature type="transmembrane region" description="Helical" evidence="12">
    <location>
        <begin position="404"/>
        <end position="421"/>
    </location>
</feature>
<dbReference type="GO" id="GO:0001714">
    <property type="term" value="P:endodermal cell fate specification"/>
    <property type="evidence" value="ECO:0007669"/>
    <property type="project" value="EnsemblMetazoa"/>
</dbReference>
<dbReference type="GO" id="GO:0060069">
    <property type="term" value="P:Wnt signaling pathway, regulating spindle positioning"/>
    <property type="evidence" value="ECO:0007669"/>
    <property type="project" value="EnsemblMetazoa"/>
</dbReference>
<feature type="transmembrane region" description="Helical" evidence="12">
    <location>
        <begin position="224"/>
        <end position="249"/>
    </location>
</feature>
<evidence type="ECO:0000256" key="6">
    <source>
        <dbReference type="ARBA" id="ARBA00023136"/>
    </source>
</evidence>
<evidence type="ECO:0000256" key="8">
    <source>
        <dbReference type="ARBA" id="ARBA00038269"/>
    </source>
</evidence>
<dbReference type="GO" id="GO:0060070">
    <property type="term" value="P:canonical Wnt signaling pathway"/>
    <property type="evidence" value="ECO:0007669"/>
    <property type="project" value="EnsemblMetazoa"/>
</dbReference>
<gene>
    <name evidence="13" type="ORF">GCK72_024553</name>
</gene>
<comment type="similarity">
    <text evidence="8">Belongs to the membrane-bound acyltransferase family. Porcupine subfamily.</text>
</comment>
<feature type="transmembrane region" description="Helical" evidence="12">
    <location>
        <begin position="269"/>
        <end position="289"/>
    </location>
</feature>
<dbReference type="EMBL" id="WUAV01000006">
    <property type="protein sequence ID" value="KAF1748086.1"/>
    <property type="molecule type" value="Genomic_DNA"/>
</dbReference>
<organism evidence="13 14">
    <name type="scientific">Caenorhabditis remanei</name>
    <name type="common">Caenorhabditis vulgaris</name>
    <dbReference type="NCBI Taxonomy" id="31234"/>
    <lineage>
        <taxon>Eukaryota</taxon>
        <taxon>Metazoa</taxon>
        <taxon>Ecdysozoa</taxon>
        <taxon>Nematoda</taxon>
        <taxon>Chromadorea</taxon>
        <taxon>Rhabditida</taxon>
        <taxon>Rhabditina</taxon>
        <taxon>Rhabditomorpha</taxon>
        <taxon>Rhabditoidea</taxon>
        <taxon>Rhabditidae</taxon>
        <taxon>Peloderinae</taxon>
        <taxon>Caenorhabditis</taxon>
    </lineage>
</organism>
<keyword evidence="6 12" id="KW-0472">Membrane</keyword>
<proteinExistence type="inferred from homology"/>
<dbReference type="CTD" id="9822273"/>
<dbReference type="Proteomes" id="UP000483820">
    <property type="component" value="Chromosome X"/>
</dbReference>
<comment type="catalytic activity">
    <reaction evidence="11">
        <text>[Wnt protein]-L-serine + (9Z)-hexadecenoyl-CoA = [Wnt protein]-O-(9Z)-hexadecenoyl-L-serine + CoA</text>
        <dbReference type="Rhea" id="RHEA:45336"/>
        <dbReference type="Rhea" id="RHEA-COMP:11170"/>
        <dbReference type="Rhea" id="RHEA-COMP:11171"/>
        <dbReference type="ChEBI" id="CHEBI:29999"/>
        <dbReference type="ChEBI" id="CHEBI:57287"/>
        <dbReference type="ChEBI" id="CHEBI:61540"/>
        <dbReference type="ChEBI" id="CHEBI:85189"/>
        <dbReference type="EC" id="2.3.1.250"/>
    </reaction>
</comment>
<evidence type="ECO:0000256" key="1">
    <source>
        <dbReference type="ARBA" id="ARBA00004141"/>
    </source>
</evidence>
<dbReference type="InterPro" id="IPR004299">
    <property type="entry name" value="MBOAT_fam"/>
</dbReference>
<dbReference type="GO" id="GO:0030258">
    <property type="term" value="P:lipid modification"/>
    <property type="evidence" value="ECO:0007669"/>
    <property type="project" value="TreeGrafter"/>
</dbReference>
<dbReference type="GO" id="GO:0017147">
    <property type="term" value="F:Wnt-protein binding"/>
    <property type="evidence" value="ECO:0007669"/>
    <property type="project" value="TreeGrafter"/>
</dbReference>
<name>A0A6A5FZJ1_CAERE</name>
<evidence type="ECO:0000256" key="4">
    <source>
        <dbReference type="ARBA" id="ARBA00022692"/>
    </source>
</evidence>
<dbReference type="GO" id="GO:0070986">
    <property type="term" value="P:left/right axis specification"/>
    <property type="evidence" value="ECO:0007669"/>
    <property type="project" value="EnsemblMetazoa"/>
</dbReference>
<dbReference type="KEGG" id="crq:GCK72_024553"/>
<feature type="transmembrane region" description="Helical" evidence="12">
    <location>
        <begin position="76"/>
        <end position="94"/>
    </location>
</feature>
<dbReference type="GO" id="GO:0045167">
    <property type="term" value="P:asymmetric protein localization involved in cell fate determination"/>
    <property type="evidence" value="ECO:0007669"/>
    <property type="project" value="EnsemblMetazoa"/>
</dbReference>
<dbReference type="GO" id="GO:0016020">
    <property type="term" value="C:membrane"/>
    <property type="evidence" value="ECO:0007669"/>
    <property type="project" value="UniProtKB-SubCell"/>
</dbReference>
<evidence type="ECO:0000256" key="10">
    <source>
        <dbReference type="ARBA" id="ARBA00040371"/>
    </source>
</evidence>
<accession>A0A6A5FZJ1</accession>
<dbReference type="PANTHER" id="PTHR13906:SF12">
    <property type="entry name" value="PROTEIN-SERINE O-PALMITOLEOYLTRANSFERASE PORCUPINE"/>
    <property type="match status" value="1"/>
</dbReference>
<evidence type="ECO:0000256" key="9">
    <source>
        <dbReference type="ARBA" id="ARBA00038867"/>
    </source>
</evidence>
<dbReference type="EC" id="2.3.1.250" evidence="9"/>
<evidence type="ECO:0000256" key="3">
    <source>
        <dbReference type="ARBA" id="ARBA00022687"/>
    </source>
</evidence>
<keyword evidence="5 12" id="KW-1133">Transmembrane helix</keyword>
<feature type="transmembrane region" description="Helical" evidence="12">
    <location>
        <begin position="125"/>
        <end position="144"/>
    </location>
</feature>
<dbReference type="GeneID" id="9822273"/>
<feature type="transmembrane region" description="Helical" evidence="12">
    <location>
        <begin position="100"/>
        <end position="118"/>
    </location>
</feature>
<keyword evidence="2" id="KW-0808">Transferase</keyword>
<dbReference type="PANTHER" id="PTHR13906">
    <property type="entry name" value="PORCUPINE"/>
    <property type="match status" value="1"/>
</dbReference>
<evidence type="ECO:0000256" key="7">
    <source>
        <dbReference type="ARBA" id="ARBA00023315"/>
    </source>
</evidence>
<evidence type="ECO:0000313" key="14">
    <source>
        <dbReference type="Proteomes" id="UP000483820"/>
    </source>
</evidence>
<comment type="subcellular location">
    <subcellularLocation>
        <location evidence="1">Membrane</location>
        <topology evidence="1">Multi-pass membrane protein</topology>
    </subcellularLocation>
</comment>
<keyword evidence="3" id="KW-0879">Wnt signaling pathway</keyword>
<feature type="transmembrane region" description="Helical" evidence="12">
    <location>
        <begin position="150"/>
        <end position="169"/>
    </location>
</feature>
<evidence type="ECO:0000256" key="12">
    <source>
        <dbReference type="SAM" id="Phobius"/>
    </source>
</evidence>
<keyword evidence="4 12" id="KW-0812">Transmembrane</keyword>
<dbReference type="GO" id="GO:0009792">
    <property type="term" value="P:embryo development ending in birth or egg hatching"/>
    <property type="evidence" value="ECO:0007669"/>
    <property type="project" value="EnsemblMetazoa"/>
</dbReference>
<dbReference type="GO" id="GO:0048557">
    <property type="term" value="P:embryonic digestive tract morphogenesis"/>
    <property type="evidence" value="ECO:0007669"/>
    <property type="project" value="EnsemblMetazoa"/>
</dbReference>
<feature type="transmembrane region" description="Helical" evidence="12">
    <location>
        <begin position="349"/>
        <end position="367"/>
    </location>
</feature>
<dbReference type="AlphaFoldDB" id="A0A6A5FZJ1"/>
<evidence type="ECO:0000256" key="5">
    <source>
        <dbReference type="ARBA" id="ARBA00022989"/>
    </source>
</evidence>
<protein>
    <recommendedName>
        <fullName evidence="10">Protein-serine O-palmitoleoyltransferase porcupine</fullName>
        <ecNumber evidence="9">2.3.1.250</ecNumber>
    </recommendedName>
</protein>
<dbReference type="GO" id="GO:0061355">
    <property type="term" value="P:Wnt protein secretion"/>
    <property type="evidence" value="ECO:0007669"/>
    <property type="project" value="TreeGrafter"/>
</dbReference>
<dbReference type="GO" id="GO:0034514">
    <property type="term" value="P:mitochondrial unfolded protein response"/>
    <property type="evidence" value="ECO:0007669"/>
    <property type="project" value="EnsemblMetazoa"/>
</dbReference>